<gene>
    <name evidence="2" type="ORF">PGTUg99_026853</name>
</gene>
<evidence type="ECO:0000256" key="1">
    <source>
        <dbReference type="SAM" id="MobiDB-lite"/>
    </source>
</evidence>
<protein>
    <submittedName>
        <fullName evidence="2">Uncharacterized protein</fullName>
    </submittedName>
</protein>
<dbReference type="Proteomes" id="UP000325313">
    <property type="component" value="Unassembled WGS sequence"/>
</dbReference>
<feature type="region of interest" description="Disordered" evidence="1">
    <location>
        <begin position="48"/>
        <end position="149"/>
    </location>
</feature>
<proteinExistence type="predicted"/>
<dbReference type="EMBL" id="VDEP01000139">
    <property type="protein sequence ID" value="KAA1128849.1"/>
    <property type="molecule type" value="Genomic_DNA"/>
</dbReference>
<sequence length="149" mass="16153">MLIGSTQRILTALAKGWVELIAEAPEATGNQPSAVGFTDNVTSGDATSVVVGRAKNQSKAKSKKQTTTEKNKKRKAPALTSKKTSNKINQSRKKRRISESVGIRGEGDWDSSDDEEDEDFEYDGGDTTEEDDSEDQTDDEGESGNSVHE</sequence>
<name>A0A5B0RU04_PUCGR</name>
<feature type="compositionally biased region" description="Acidic residues" evidence="1">
    <location>
        <begin position="108"/>
        <end position="142"/>
    </location>
</feature>
<organism evidence="2 3">
    <name type="scientific">Puccinia graminis f. sp. tritici</name>
    <dbReference type="NCBI Taxonomy" id="56615"/>
    <lineage>
        <taxon>Eukaryota</taxon>
        <taxon>Fungi</taxon>
        <taxon>Dikarya</taxon>
        <taxon>Basidiomycota</taxon>
        <taxon>Pucciniomycotina</taxon>
        <taxon>Pucciniomycetes</taxon>
        <taxon>Pucciniales</taxon>
        <taxon>Pucciniaceae</taxon>
        <taxon>Puccinia</taxon>
    </lineage>
</organism>
<accession>A0A5B0RU04</accession>
<reference evidence="2 3" key="1">
    <citation type="submission" date="2019-05" db="EMBL/GenBank/DDBJ databases">
        <title>Emergence of the Ug99 lineage of the wheat stem rust pathogen through somatic hybridization.</title>
        <authorList>
            <person name="Li F."/>
            <person name="Upadhyaya N.M."/>
            <person name="Sperschneider J."/>
            <person name="Matny O."/>
            <person name="Nguyen-Phuc H."/>
            <person name="Mago R."/>
            <person name="Raley C."/>
            <person name="Miller M.E."/>
            <person name="Silverstein K.A.T."/>
            <person name="Henningsen E."/>
            <person name="Hirsch C.D."/>
            <person name="Visser B."/>
            <person name="Pretorius Z.A."/>
            <person name="Steffenson B.J."/>
            <person name="Schwessinger B."/>
            <person name="Dodds P.N."/>
            <person name="Figueroa M."/>
        </authorList>
    </citation>
    <scope>NUCLEOTIDE SEQUENCE [LARGE SCALE GENOMIC DNA]</scope>
    <source>
        <strain evidence="2 3">Ug99</strain>
    </source>
</reference>
<evidence type="ECO:0000313" key="2">
    <source>
        <dbReference type="EMBL" id="KAA1128849.1"/>
    </source>
</evidence>
<comment type="caution">
    <text evidence="2">The sequence shown here is derived from an EMBL/GenBank/DDBJ whole genome shotgun (WGS) entry which is preliminary data.</text>
</comment>
<evidence type="ECO:0000313" key="3">
    <source>
        <dbReference type="Proteomes" id="UP000325313"/>
    </source>
</evidence>
<dbReference type="AlphaFoldDB" id="A0A5B0RU04"/>